<dbReference type="GO" id="GO:0051015">
    <property type="term" value="F:actin filament binding"/>
    <property type="evidence" value="ECO:0007669"/>
    <property type="project" value="TreeGrafter"/>
</dbReference>
<keyword evidence="3" id="KW-1185">Reference proteome</keyword>
<reference evidence="2" key="1">
    <citation type="submission" date="2025-08" db="UniProtKB">
        <authorList>
            <consortium name="Ensembl"/>
        </authorList>
    </citation>
    <scope>IDENTIFICATION</scope>
</reference>
<name>A0A673G4G3_9TELE</name>
<feature type="region of interest" description="Disordered" evidence="1">
    <location>
        <begin position="189"/>
        <end position="208"/>
    </location>
</feature>
<dbReference type="AlphaFoldDB" id="A0A673G4G3"/>
<dbReference type="PANTHER" id="PTHR22591:SF1">
    <property type="entry name" value="XIN ACTIN-BINDING REPEAT-CONTAINING PROTEIN 2"/>
    <property type="match status" value="1"/>
</dbReference>
<organism evidence="2 3">
    <name type="scientific">Sinocyclocheilus rhinocerous</name>
    <dbReference type="NCBI Taxonomy" id="307959"/>
    <lineage>
        <taxon>Eukaryota</taxon>
        <taxon>Metazoa</taxon>
        <taxon>Chordata</taxon>
        <taxon>Craniata</taxon>
        <taxon>Vertebrata</taxon>
        <taxon>Euteleostomi</taxon>
        <taxon>Actinopterygii</taxon>
        <taxon>Neopterygii</taxon>
        <taxon>Teleostei</taxon>
        <taxon>Ostariophysi</taxon>
        <taxon>Cypriniformes</taxon>
        <taxon>Cyprinidae</taxon>
        <taxon>Cyprininae</taxon>
        <taxon>Sinocyclocheilus</taxon>
    </lineage>
</organism>
<evidence type="ECO:0000313" key="3">
    <source>
        <dbReference type="Proteomes" id="UP000472270"/>
    </source>
</evidence>
<feature type="region of interest" description="Disordered" evidence="1">
    <location>
        <begin position="229"/>
        <end position="250"/>
    </location>
</feature>
<dbReference type="PANTHER" id="PTHR22591">
    <property type="entry name" value="XIN"/>
    <property type="match status" value="1"/>
</dbReference>
<evidence type="ECO:0000256" key="1">
    <source>
        <dbReference type="SAM" id="MobiDB-lite"/>
    </source>
</evidence>
<proteinExistence type="predicted"/>
<dbReference type="Proteomes" id="UP000472270">
    <property type="component" value="Unassembled WGS sequence"/>
</dbReference>
<feature type="region of interest" description="Disordered" evidence="1">
    <location>
        <begin position="322"/>
        <end position="343"/>
    </location>
</feature>
<dbReference type="InterPro" id="IPR030072">
    <property type="entry name" value="XIRP1/XIRP2"/>
</dbReference>
<evidence type="ECO:0000313" key="2">
    <source>
        <dbReference type="Ensembl" id="ENSSRHP00000006995.1"/>
    </source>
</evidence>
<dbReference type="GO" id="GO:0005925">
    <property type="term" value="C:focal adhesion"/>
    <property type="evidence" value="ECO:0007669"/>
    <property type="project" value="TreeGrafter"/>
</dbReference>
<feature type="compositionally biased region" description="Basic and acidic residues" evidence="1">
    <location>
        <begin position="189"/>
        <end position="199"/>
    </location>
</feature>
<feature type="compositionally biased region" description="Polar residues" evidence="1">
    <location>
        <begin position="229"/>
        <end position="240"/>
    </location>
</feature>
<sequence length="343" mass="38132">MSGTTPTPPSRWSETPTRPNQSTPSPTMSRSEKLAKLRDTTAKLSQGMTPPPIPLPEYMIKAQTDLEGSRSSSCSEIMVETHMMESSLIDVTDIHGDSMMTVKDKREFFEEAQKAEVCRTYVRKDPIDIPDQIPETINPIVITERLGSDTENVEPEKKSSLVEDIPSFDIKALKNVFEMGEQAHQYLREERKNPEKQEEAPEGFSQTKSVNEHFSTVDEFGNTVIGSKTETTSQSRSVTTRGDPPTYADVVRGNVPVLDVPPEASAEELLKNFQQTWAESENVFKNLGFTVSEQHRSQTVSHQHQTVSLSLTENTGARVRNVSGMSEEGVSHGVAHSKQAKLP</sequence>
<feature type="compositionally biased region" description="Polar residues" evidence="1">
    <location>
        <begin position="1"/>
        <end position="29"/>
    </location>
</feature>
<dbReference type="GO" id="GO:0007015">
    <property type="term" value="P:actin filament organization"/>
    <property type="evidence" value="ECO:0007669"/>
    <property type="project" value="TreeGrafter"/>
</dbReference>
<dbReference type="GO" id="GO:0001725">
    <property type="term" value="C:stress fiber"/>
    <property type="evidence" value="ECO:0007669"/>
    <property type="project" value="TreeGrafter"/>
</dbReference>
<dbReference type="Ensembl" id="ENSSRHT00000007226.1">
    <property type="protein sequence ID" value="ENSSRHP00000006995.1"/>
    <property type="gene ID" value="ENSSRHG00000004182.1"/>
</dbReference>
<reference evidence="2" key="2">
    <citation type="submission" date="2025-09" db="UniProtKB">
        <authorList>
            <consortium name="Ensembl"/>
        </authorList>
    </citation>
    <scope>IDENTIFICATION</scope>
</reference>
<feature type="region of interest" description="Disordered" evidence="1">
    <location>
        <begin position="1"/>
        <end position="56"/>
    </location>
</feature>
<feature type="compositionally biased region" description="Basic and acidic residues" evidence="1">
    <location>
        <begin position="30"/>
        <end position="41"/>
    </location>
</feature>
<protein>
    <submittedName>
        <fullName evidence="2">Uncharacterized protein</fullName>
    </submittedName>
</protein>
<accession>A0A673G4G3</accession>